<dbReference type="Proteomes" id="UP000298390">
    <property type="component" value="Unassembled WGS sequence"/>
</dbReference>
<comment type="subcellular location">
    <subcellularLocation>
        <location evidence="1">Membrane</location>
        <topology evidence="1">Multi-pass membrane protein</topology>
    </subcellularLocation>
</comment>
<comment type="similarity">
    <text evidence="2 6">Belongs to the peroxisomal membrane protein PXMP2/4 family.</text>
</comment>
<evidence type="ECO:0000256" key="3">
    <source>
        <dbReference type="ARBA" id="ARBA00022692"/>
    </source>
</evidence>
<keyword evidence="5 6" id="KW-0472">Membrane</keyword>
<dbReference type="InterPro" id="IPR007248">
    <property type="entry name" value="Mpv17_PMP22"/>
</dbReference>
<feature type="transmembrane region" description="Helical" evidence="6">
    <location>
        <begin position="60"/>
        <end position="79"/>
    </location>
</feature>
<comment type="caution">
    <text evidence="7">The sequence shown here is derived from an EMBL/GenBank/DDBJ whole genome shotgun (WGS) entry which is preliminary data.</text>
</comment>
<dbReference type="AlphaFoldDB" id="A0A4Y9Z356"/>
<proteinExistence type="inferred from homology"/>
<name>A0A4Y9Z356_9APHY</name>
<dbReference type="PANTHER" id="PTHR11266">
    <property type="entry name" value="PEROXISOMAL MEMBRANE PROTEIN 2, PXMP2 MPV17"/>
    <property type="match status" value="1"/>
</dbReference>
<dbReference type="Pfam" id="PF04117">
    <property type="entry name" value="Mpv17_PMP22"/>
    <property type="match status" value="1"/>
</dbReference>
<dbReference type="PANTHER" id="PTHR11266:SF50">
    <property type="entry name" value="VACUOLAR MEMBRANE PROTEIN YOR292C"/>
    <property type="match status" value="1"/>
</dbReference>
<evidence type="ECO:0000256" key="1">
    <source>
        <dbReference type="ARBA" id="ARBA00004141"/>
    </source>
</evidence>
<evidence type="ECO:0008006" key="9">
    <source>
        <dbReference type="Google" id="ProtNLM"/>
    </source>
</evidence>
<accession>A0A4Y9Z356</accession>
<sequence>MTSIAVARAYQQSFETHPYGTLAITNGALNALGDIVAQLTEKYNGPMRQRREWQYDIPRTLRFAAFGVGMGPVIGRWNFILERYLPLRSAKLPPGGGKAPVSLRALGKRVGADQLFMAPIGLAMFIGSMGIMEGRDASHIRRKYADMFAPALITNWQVWPLAQFVNFRFMPLAYRVPFQSSCGVFWTLYLSILNSRHRGPGAGPCGCHAEIAGKIDLSF</sequence>
<evidence type="ECO:0000256" key="4">
    <source>
        <dbReference type="ARBA" id="ARBA00022989"/>
    </source>
</evidence>
<evidence type="ECO:0000313" key="8">
    <source>
        <dbReference type="Proteomes" id="UP000298390"/>
    </source>
</evidence>
<feature type="transmembrane region" description="Helical" evidence="6">
    <location>
        <begin position="115"/>
        <end position="132"/>
    </location>
</feature>
<evidence type="ECO:0000256" key="5">
    <source>
        <dbReference type="ARBA" id="ARBA00023136"/>
    </source>
</evidence>
<evidence type="ECO:0000313" key="7">
    <source>
        <dbReference type="EMBL" id="TFY69045.1"/>
    </source>
</evidence>
<organism evidence="7 8">
    <name type="scientific">Rhodofomes roseus</name>
    <dbReference type="NCBI Taxonomy" id="34475"/>
    <lineage>
        <taxon>Eukaryota</taxon>
        <taxon>Fungi</taxon>
        <taxon>Dikarya</taxon>
        <taxon>Basidiomycota</taxon>
        <taxon>Agaricomycotina</taxon>
        <taxon>Agaricomycetes</taxon>
        <taxon>Polyporales</taxon>
        <taxon>Rhodofomes</taxon>
    </lineage>
</organism>
<reference evidence="7 8" key="1">
    <citation type="submission" date="2019-01" db="EMBL/GenBank/DDBJ databases">
        <title>Genome sequencing of the rare red list fungi Fomitopsis rosea.</title>
        <authorList>
            <person name="Buettner E."/>
            <person name="Kellner H."/>
        </authorList>
    </citation>
    <scope>NUCLEOTIDE SEQUENCE [LARGE SCALE GENOMIC DNA]</scope>
    <source>
        <strain evidence="7 8">DSM 105464</strain>
    </source>
</reference>
<dbReference type="STRING" id="34475.A0A4Y9Z356"/>
<gene>
    <name evidence="7" type="ORF">EVJ58_g641</name>
</gene>
<protein>
    <recommendedName>
        <fullName evidence="9">Protein Mpv17</fullName>
    </recommendedName>
</protein>
<keyword evidence="3 6" id="KW-0812">Transmembrane</keyword>
<dbReference type="GO" id="GO:0016020">
    <property type="term" value="C:membrane"/>
    <property type="evidence" value="ECO:0007669"/>
    <property type="project" value="UniProtKB-SubCell"/>
</dbReference>
<dbReference type="EMBL" id="SEKV01000017">
    <property type="protein sequence ID" value="TFY69045.1"/>
    <property type="molecule type" value="Genomic_DNA"/>
</dbReference>
<evidence type="ECO:0000256" key="6">
    <source>
        <dbReference type="RuleBase" id="RU363053"/>
    </source>
</evidence>
<dbReference type="GO" id="GO:0005739">
    <property type="term" value="C:mitochondrion"/>
    <property type="evidence" value="ECO:0007669"/>
    <property type="project" value="TreeGrafter"/>
</dbReference>
<keyword evidence="4 6" id="KW-1133">Transmembrane helix</keyword>
<evidence type="ECO:0000256" key="2">
    <source>
        <dbReference type="ARBA" id="ARBA00006824"/>
    </source>
</evidence>